<feature type="transmembrane region" description="Helical" evidence="7">
    <location>
        <begin position="32"/>
        <end position="53"/>
    </location>
</feature>
<evidence type="ECO:0000313" key="9">
    <source>
        <dbReference type="EMBL" id="KAB1441553.1"/>
    </source>
</evidence>
<evidence type="ECO:0000256" key="1">
    <source>
        <dbReference type="ARBA" id="ARBA00004651"/>
    </source>
</evidence>
<name>A0A6N6N1F3_9BACT</name>
<comment type="caution">
    <text evidence="9">The sequence shown here is derived from an EMBL/GenBank/DDBJ whole genome shotgun (WGS) entry which is preliminary data.</text>
</comment>
<evidence type="ECO:0000256" key="7">
    <source>
        <dbReference type="RuleBase" id="RU363032"/>
    </source>
</evidence>
<feature type="transmembrane region" description="Helical" evidence="7">
    <location>
        <begin position="176"/>
        <end position="194"/>
    </location>
</feature>
<evidence type="ECO:0000256" key="3">
    <source>
        <dbReference type="ARBA" id="ARBA00022475"/>
    </source>
</evidence>
<evidence type="ECO:0000256" key="2">
    <source>
        <dbReference type="ARBA" id="ARBA00022448"/>
    </source>
</evidence>
<dbReference type="GO" id="GO:0005886">
    <property type="term" value="C:plasma membrane"/>
    <property type="evidence" value="ECO:0007669"/>
    <property type="project" value="UniProtKB-SubCell"/>
</dbReference>
<keyword evidence="3" id="KW-1003">Cell membrane</keyword>
<keyword evidence="6 7" id="KW-0472">Membrane</keyword>
<dbReference type="EMBL" id="WAIE01000004">
    <property type="protein sequence ID" value="KAB1441553.1"/>
    <property type="molecule type" value="Genomic_DNA"/>
</dbReference>
<evidence type="ECO:0000313" key="10">
    <source>
        <dbReference type="Proteomes" id="UP000438699"/>
    </source>
</evidence>
<keyword evidence="4 7" id="KW-0812">Transmembrane</keyword>
<dbReference type="OrthoDB" id="9795403at2"/>
<feature type="transmembrane region" description="Helical" evidence="7">
    <location>
        <begin position="65"/>
        <end position="87"/>
    </location>
</feature>
<dbReference type="InterPro" id="IPR000515">
    <property type="entry name" value="MetI-like"/>
</dbReference>
<keyword evidence="10" id="KW-1185">Reference proteome</keyword>
<dbReference type="Gene3D" id="1.10.3720.10">
    <property type="entry name" value="MetI-like"/>
    <property type="match status" value="1"/>
</dbReference>
<keyword evidence="5 7" id="KW-1133">Transmembrane helix</keyword>
<dbReference type="Pfam" id="PF00528">
    <property type="entry name" value="BPD_transp_1"/>
    <property type="match status" value="1"/>
</dbReference>
<protein>
    <submittedName>
        <fullName evidence="9">ABC transporter permease subunit</fullName>
    </submittedName>
</protein>
<keyword evidence="2 7" id="KW-0813">Transport</keyword>
<evidence type="ECO:0000259" key="8">
    <source>
        <dbReference type="PROSITE" id="PS50928"/>
    </source>
</evidence>
<accession>A0A6N6N1F3</accession>
<gene>
    <name evidence="9" type="ORF">F8A88_10385</name>
</gene>
<comment type="subcellular location">
    <subcellularLocation>
        <location evidence="1 7">Cell membrane</location>
        <topology evidence="1 7">Multi-pass membrane protein</topology>
    </subcellularLocation>
</comment>
<comment type="similarity">
    <text evidence="7">Belongs to the binding-protein-dependent transport system permease family.</text>
</comment>
<dbReference type="PANTHER" id="PTHR30183:SF3">
    <property type="entry name" value="MOLYBDENUM TRANSPORT SYSTEM PERMEASE PROTEIN MODB"/>
    <property type="match status" value="1"/>
</dbReference>
<dbReference type="PROSITE" id="PS50928">
    <property type="entry name" value="ABC_TM1"/>
    <property type="match status" value="1"/>
</dbReference>
<dbReference type="AlphaFoldDB" id="A0A6N6N1F3"/>
<evidence type="ECO:0000256" key="6">
    <source>
        <dbReference type="ARBA" id="ARBA00023136"/>
    </source>
</evidence>
<evidence type="ECO:0000256" key="4">
    <source>
        <dbReference type="ARBA" id="ARBA00022692"/>
    </source>
</evidence>
<dbReference type="GO" id="GO:0055085">
    <property type="term" value="P:transmembrane transport"/>
    <property type="evidence" value="ECO:0007669"/>
    <property type="project" value="InterPro"/>
</dbReference>
<organism evidence="9 10">
    <name type="scientific">Pseudodesulfovibrio senegalensis</name>
    <dbReference type="NCBI Taxonomy" id="1721087"/>
    <lineage>
        <taxon>Bacteria</taxon>
        <taxon>Pseudomonadati</taxon>
        <taxon>Thermodesulfobacteriota</taxon>
        <taxon>Desulfovibrionia</taxon>
        <taxon>Desulfovibrionales</taxon>
        <taxon>Desulfovibrionaceae</taxon>
    </lineage>
</organism>
<dbReference type="Proteomes" id="UP000438699">
    <property type="component" value="Unassembled WGS sequence"/>
</dbReference>
<feature type="domain" description="ABC transmembrane type-1" evidence="8">
    <location>
        <begin position="1"/>
        <end position="194"/>
    </location>
</feature>
<dbReference type="InterPro" id="IPR035906">
    <property type="entry name" value="MetI-like_sf"/>
</dbReference>
<sequence>MAVAGVLLLVAGVLIAYYLTCSRSRLRPVVDFLVTLPLVFPPIATGFALLLFFGRDGPVGRLTGAELVFSFPGVVLASFVAGLPLMVKPVEAALRGHGRKLAEAAYVLGKSEWQTFSQVLLPNVRRSVLAGWLLALGRCLGEVGMTLMLGGNVIGKTNTLSLEIYNAVFSGEFDRAIVLSCVIGVVSLALYAALRRLSAV</sequence>
<dbReference type="SUPFAM" id="SSF161098">
    <property type="entry name" value="MetI-like"/>
    <property type="match status" value="1"/>
</dbReference>
<dbReference type="PANTHER" id="PTHR30183">
    <property type="entry name" value="MOLYBDENUM TRANSPORT SYSTEM PERMEASE PROTEIN MODB"/>
    <property type="match status" value="1"/>
</dbReference>
<reference evidence="9 10" key="1">
    <citation type="journal article" date="2017" name="Int. J. Syst. Evol. Microbiol.">
        <title>Desulfovibrio senegalensis sp. nov., a mesophilic sulfate reducer isolated from marine sediment.</title>
        <authorList>
            <person name="Thioye A."/>
            <person name="Gam Z.B.A."/>
            <person name="Mbengue M."/>
            <person name="Cayol J.L."/>
            <person name="Joseph-Bartoli M."/>
            <person name="Toure-Kane C."/>
            <person name="Labat M."/>
        </authorList>
    </citation>
    <scope>NUCLEOTIDE SEQUENCE [LARGE SCALE GENOMIC DNA]</scope>
    <source>
        <strain evidence="9 10">DSM 101509</strain>
    </source>
</reference>
<evidence type="ECO:0000256" key="5">
    <source>
        <dbReference type="ARBA" id="ARBA00022989"/>
    </source>
</evidence>
<dbReference type="CDD" id="cd06261">
    <property type="entry name" value="TM_PBP2"/>
    <property type="match status" value="1"/>
</dbReference>
<proteinExistence type="inferred from homology"/>